<dbReference type="Proteomes" id="UP000199393">
    <property type="component" value="Chromosome I"/>
</dbReference>
<gene>
    <name evidence="1" type="ORF">GA0070620_5108</name>
</gene>
<dbReference type="RefSeq" id="WP_157741707.1">
    <property type="nucleotide sequence ID" value="NZ_JBHRWG010000002.1"/>
</dbReference>
<evidence type="ECO:0000313" key="2">
    <source>
        <dbReference type="Proteomes" id="UP000199393"/>
    </source>
</evidence>
<organism evidence="1 2">
    <name type="scientific">Micromonospora krabiensis</name>
    <dbReference type="NCBI Taxonomy" id="307121"/>
    <lineage>
        <taxon>Bacteria</taxon>
        <taxon>Bacillati</taxon>
        <taxon>Actinomycetota</taxon>
        <taxon>Actinomycetes</taxon>
        <taxon>Micromonosporales</taxon>
        <taxon>Micromonosporaceae</taxon>
        <taxon>Micromonospora</taxon>
    </lineage>
</organism>
<name>A0A1C3NAD5_9ACTN</name>
<dbReference type="AlphaFoldDB" id="A0A1C3NAD5"/>
<reference evidence="2" key="1">
    <citation type="submission" date="2016-06" db="EMBL/GenBank/DDBJ databases">
        <authorList>
            <person name="Varghese N."/>
        </authorList>
    </citation>
    <scope>NUCLEOTIDE SEQUENCE [LARGE SCALE GENOMIC DNA]</scope>
    <source>
        <strain evidence="2">DSM 45344</strain>
    </source>
</reference>
<accession>A0A1C3NAD5</accession>
<dbReference type="EMBL" id="LT598496">
    <property type="protein sequence ID" value="SBV29531.1"/>
    <property type="molecule type" value="Genomic_DNA"/>
</dbReference>
<proteinExistence type="predicted"/>
<keyword evidence="2" id="KW-1185">Reference proteome</keyword>
<sequence>MSGRRLGRLLGSLFILAAFVSGIGSVDLRGSAGSGAQAADIIWHSVPTDPSIAQTADIIWH</sequence>
<evidence type="ECO:0000313" key="1">
    <source>
        <dbReference type="EMBL" id="SBV29531.1"/>
    </source>
</evidence>
<protein>
    <submittedName>
        <fullName evidence="1">Uncharacterized protein</fullName>
    </submittedName>
</protein>